<keyword evidence="3" id="KW-0132">Cell division</keyword>
<name>A0A5C7GRM2_9ROSI</name>
<keyword evidence="7" id="KW-0131">Cell cycle</keyword>
<reference evidence="10" key="1">
    <citation type="journal article" date="2019" name="Gigascience">
        <title>De novo genome assembly of the endangered Acer yangbiense, a plant species with extremely small populations endemic to Yunnan Province, China.</title>
        <authorList>
            <person name="Yang J."/>
            <person name="Wariss H.M."/>
            <person name="Tao L."/>
            <person name="Zhang R."/>
            <person name="Yun Q."/>
            <person name="Hollingsworth P."/>
            <person name="Dao Z."/>
            <person name="Luo G."/>
            <person name="Guo H."/>
            <person name="Ma Y."/>
            <person name="Sun W."/>
        </authorList>
    </citation>
    <scope>NUCLEOTIDE SEQUENCE [LARGE SCALE GENOMIC DNA]</scope>
    <source>
        <strain evidence="10">cv. Malutang</strain>
    </source>
</reference>
<comment type="caution">
    <text evidence="9">The sequence shown here is derived from an EMBL/GenBank/DDBJ whole genome shotgun (WGS) entry which is preliminary data.</text>
</comment>
<dbReference type="PANTHER" id="PTHR21394">
    <property type="entry name" value="MAU2 CHROMATID COHESION FACTOR HOMOLOG"/>
    <property type="match status" value="1"/>
</dbReference>
<dbReference type="GO" id="GO:0005634">
    <property type="term" value="C:nucleus"/>
    <property type="evidence" value="ECO:0007669"/>
    <property type="project" value="UniProtKB-SubCell"/>
</dbReference>
<evidence type="ECO:0000256" key="2">
    <source>
        <dbReference type="ARBA" id="ARBA00008585"/>
    </source>
</evidence>
<protein>
    <submittedName>
        <fullName evidence="9">Uncharacterized protein</fullName>
    </submittedName>
</protein>
<dbReference type="GO" id="GO:0007064">
    <property type="term" value="P:mitotic sister chromatid cohesion"/>
    <property type="evidence" value="ECO:0007669"/>
    <property type="project" value="InterPro"/>
</dbReference>
<keyword evidence="8" id="KW-1133">Transmembrane helix</keyword>
<evidence type="ECO:0000256" key="5">
    <source>
        <dbReference type="ARBA" id="ARBA00022829"/>
    </source>
</evidence>
<evidence type="ECO:0000256" key="8">
    <source>
        <dbReference type="SAM" id="Phobius"/>
    </source>
</evidence>
<evidence type="ECO:0000256" key="4">
    <source>
        <dbReference type="ARBA" id="ARBA00022776"/>
    </source>
</evidence>
<comment type="similarity">
    <text evidence="2">Belongs to the SCC4/mau-2 family.</text>
</comment>
<dbReference type="OrthoDB" id="5565328at2759"/>
<dbReference type="Proteomes" id="UP000323000">
    <property type="component" value="Chromosome 13"/>
</dbReference>
<comment type="subcellular location">
    <subcellularLocation>
        <location evidence="1">Nucleus</location>
    </subcellularLocation>
</comment>
<evidence type="ECO:0000256" key="7">
    <source>
        <dbReference type="ARBA" id="ARBA00023306"/>
    </source>
</evidence>
<evidence type="ECO:0000313" key="10">
    <source>
        <dbReference type="Proteomes" id="UP000323000"/>
    </source>
</evidence>
<feature type="transmembrane region" description="Helical" evidence="8">
    <location>
        <begin position="44"/>
        <end position="63"/>
    </location>
</feature>
<proteinExistence type="inferred from homology"/>
<dbReference type="GO" id="GO:0007059">
    <property type="term" value="P:chromosome segregation"/>
    <property type="evidence" value="ECO:0007669"/>
    <property type="project" value="UniProtKB-KW"/>
</dbReference>
<dbReference type="AlphaFoldDB" id="A0A5C7GRM2"/>
<evidence type="ECO:0000313" key="9">
    <source>
        <dbReference type="EMBL" id="TXG46826.1"/>
    </source>
</evidence>
<keyword evidence="10" id="KW-1185">Reference proteome</keyword>
<keyword evidence="5" id="KW-0159">Chromosome partition</keyword>
<dbReference type="InterPro" id="IPR019440">
    <property type="entry name" value="MAU2"/>
</dbReference>
<organism evidence="9 10">
    <name type="scientific">Acer yangbiense</name>
    <dbReference type="NCBI Taxonomy" id="1000413"/>
    <lineage>
        <taxon>Eukaryota</taxon>
        <taxon>Viridiplantae</taxon>
        <taxon>Streptophyta</taxon>
        <taxon>Embryophyta</taxon>
        <taxon>Tracheophyta</taxon>
        <taxon>Spermatophyta</taxon>
        <taxon>Magnoliopsida</taxon>
        <taxon>eudicotyledons</taxon>
        <taxon>Gunneridae</taxon>
        <taxon>Pentapetalae</taxon>
        <taxon>rosids</taxon>
        <taxon>malvids</taxon>
        <taxon>Sapindales</taxon>
        <taxon>Sapindaceae</taxon>
        <taxon>Hippocastanoideae</taxon>
        <taxon>Acereae</taxon>
        <taxon>Acer</taxon>
    </lineage>
</organism>
<evidence type="ECO:0000256" key="6">
    <source>
        <dbReference type="ARBA" id="ARBA00023242"/>
    </source>
</evidence>
<dbReference type="GO" id="GO:0051301">
    <property type="term" value="P:cell division"/>
    <property type="evidence" value="ECO:0007669"/>
    <property type="project" value="UniProtKB-KW"/>
</dbReference>
<evidence type="ECO:0000256" key="1">
    <source>
        <dbReference type="ARBA" id="ARBA00004123"/>
    </source>
</evidence>
<dbReference type="EMBL" id="VAHF01000013">
    <property type="protein sequence ID" value="TXG46826.1"/>
    <property type="molecule type" value="Genomic_DNA"/>
</dbReference>
<sequence>MTESSFTSQDSLEPAYFRNERRALGDKLFLAPPPIDGEWLPKSAVYALVDLMAVIFGLLKGLFKDCAKRIQSGMQIIQDELEKLGITDGSTGFLENKLAVELTRSEFVEAQEALMHMKSWFVRIPTILQASESIVEMLRGQYAHYVGCYSEAAFHYVEAAKVYYFVSSP</sequence>
<keyword evidence="4" id="KW-0498">Mitosis</keyword>
<accession>A0A5C7GRM2</accession>
<keyword evidence="8" id="KW-0472">Membrane</keyword>
<gene>
    <name evidence="9" type="ORF">EZV62_026120</name>
</gene>
<keyword evidence="8" id="KW-0812">Transmembrane</keyword>
<evidence type="ECO:0000256" key="3">
    <source>
        <dbReference type="ARBA" id="ARBA00022618"/>
    </source>
</evidence>
<keyword evidence="6" id="KW-0539">Nucleus</keyword>